<feature type="binding site" evidence="4">
    <location>
        <position position="263"/>
    </location>
    <ligand>
        <name>substrate</name>
    </ligand>
</feature>
<keyword evidence="8" id="KW-0328">Glycosyltransferase</keyword>
<dbReference type="AlphaFoldDB" id="A0A516TNM8"/>
<dbReference type="InterPro" id="IPR011330">
    <property type="entry name" value="Glyco_hydro/deAcase_b/a-brl"/>
</dbReference>
<comment type="similarity">
    <text evidence="1 5">Belongs to the glycosyl hydrolase 57 family.</text>
</comment>
<feature type="binding site" evidence="4">
    <location>
        <position position="410"/>
    </location>
    <ligand>
        <name>substrate</name>
    </ligand>
</feature>
<evidence type="ECO:0000256" key="1">
    <source>
        <dbReference type="ARBA" id="ARBA00006821"/>
    </source>
</evidence>
<dbReference type="Pfam" id="PF03065">
    <property type="entry name" value="Glyco_hydro_57"/>
    <property type="match status" value="1"/>
</dbReference>
<evidence type="ECO:0000259" key="6">
    <source>
        <dbReference type="Pfam" id="PF03065"/>
    </source>
</evidence>
<dbReference type="InterPro" id="IPR004300">
    <property type="entry name" value="Glyco_hydro_57_N"/>
</dbReference>
<dbReference type="InterPro" id="IPR015293">
    <property type="entry name" value="BE_C"/>
</dbReference>
<feature type="domain" description="Glycoside hydrolase family 57 N-terminal" evidence="6">
    <location>
        <begin position="10"/>
        <end position="402"/>
    </location>
</feature>
<evidence type="ECO:0000256" key="5">
    <source>
        <dbReference type="RuleBase" id="RU361196"/>
    </source>
</evidence>
<dbReference type="RefSeq" id="WP_244946020.1">
    <property type="nucleotide sequence ID" value="NZ_CP037899.1"/>
</dbReference>
<dbReference type="Proteomes" id="UP000315925">
    <property type="component" value="Chromosome"/>
</dbReference>
<dbReference type="InterPro" id="IPR027291">
    <property type="entry name" value="Glyco_hydro_38_N_sf"/>
</dbReference>
<dbReference type="CDD" id="cd10792">
    <property type="entry name" value="GH57N_AmyC_like"/>
    <property type="match status" value="1"/>
</dbReference>
<dbReference type="PANTHER" id="PTHR41695">
    <property type="entry name" value="1,4-ALPHA-GLUCAN BRANCHING ENZYME RV3031-RELATED"/>
    <property type="match status" value="1"/>
</dbReference>
<dbReference type="InterPro" id="IPR040042">
    <property type="entry name" value="Branching_enz_MT3115-like"/>
</dbReference>
<dbReference type="GO" id="GO:0030979">
    <property type="term" value="P:alpha-glucan biosynthetic process"/>
    <property type="evidence" value="ECO:0007669"/>
    <property type="project" value="InterPro"/>
</dbReference>
<evidence type="ECO:0000313" key="9">
    <source>
        <dbReference type="Proteomes" id="UP000315925"/>
    </source>
</evidence>
<dbReference type="EMBL" id="CP037899">
    <property type="protein sequence ID" value="QDQ42837.1"/>
    <property type="molecule type" value="Genomic_DNA"/>
</dbReference>
<evidence type="ECO:0000313" key="8">
    <source>
        <dbReference type="EMBL" id="QDQ42837.1"/>
    </source>
</evidence>
<organism evidence="8 9">
    <name type="scientific">Methylacidiphilum kamchatkense Kam1</name>
    <dbReference type="NCBI Taxonomy" id="1202785"/>
    <lineage>
        <taxon>Bacteria</taxon>
        <taxon>Pseudomonadati</taxon>
        <taxon>Verrucomicrobiota</taxon>
        <taxon>Methylacidiphilae</taxon>
        <taxon>Methylacidiphilales</taxon>
        <taxon>Methylacidiphilaceae</taxon>
        <taxon>Methylacidiphilum (ex Ratnadevi et al. 2023)</taxon>
    </lineage>
</organism>
<gene>
    <name evidence="8" type="ORF">kam1_1622</name>
</gene>
<feature type="active site" description="Proton donor" evidence="3">
    <location>
        <position position="357"/>
    </location>
</feature>
<keyword evidence="2 5" id="KW-0119">Carbohydrate metabolism</keyword>
<proteinExistence type="inferred from homology"/>
<feature type="binding site" evidence="4">
    <location>
        <position position="470"/>
    </location>
    <ligand>
        <name>substrate</name>
    </ligand>
</feature>
<protein>
    <submittedName>
        <fullName evidence="8">1,4-alpha-glucan branching enzyme</fullName>
        <ecNumber evidence="8">2.4.1.18</ecNumber>
    </submittedName>
</protein>
<feature type="domain" description="1,4-alpha-glucan branching enzyme C-terminal" evidence="7">
    <location>
        <begin position="430"/>
        <end position="516"/>
    </location>
</feature>
<dbReference type="SUPFAM" id="SSF88688">
    <property type="entry name" value="Families 57/38 glycoside transferase middle domain"/>
    <property type="match status" value="1"/>
</dbReference>
<dbReference type="PANTHER" id="PTHR41695:SF1">
    <property type="entry name" value="1,4-ALPHA-GLUCAN BRANCHING ENZYME TK1436"/>
    <property type="match status" value="1"/>
</dbReference>
<dbReference type="STRING" id="1202785.A946_00255"/>
<dbReference type="Gene3D" id="1.20.1430.10">
    <property type="entry name" value="Families 57/38 glycoside transferase, middle domain"/>
    <property type="match status" value="1"/>
</dbReference>
<accession>A0A516TNM8</accession>
<keyword evidence="8" id="KW-0808">Transferase</keyword>
<dbReference type="InterPro" id="IPR028995">
    <property type="entry name" value="Glyco_hydro_57/38_cen_sf"/>
</dbReference>
<reference evidence="9" key="1">
    <citation type="submission" date="2019-03" db="EMBL/GenBank/DDBJ databases">
        <title>Complete genome of Methylacidiphilum kamchatkense Kam1.</title>
        <authorList>
            <person name="Kruse T."/>
            <person name="Murarilal Ratnadevi C."/>
            <person name="Erikstad H.-A."/>
            <person name="Birkeland N.-K."/>
        </authorList>
    </citation>
    <scope>NUCLEOTIDE SEQUENCE [LARGE SCALE GENOMIC DNA]</scope>
    <source>
        <strain evidence="9">kam1</strain>
    </source>
</reference>
<dbReference type="InterPro" id="IPR037090">
    <property type="entry name" value="57_glycoside_trans_central"/>
</dbReference>
<dbReference type="KEGG" id="mkc:kam1_1622"/>
<evidence type="ECO:0000256" key="2">
    <source>
        <dbReference type="ARBA" id="ARBA00023277"/>
    </source>
</evidence>
<dbReference type="Pfam" id="PF09210">
    <property type="entry name" value="BE_C"/>
    <property type="match status" value="1"/>
</dbReference>
<evidence type="ECO:0000256" key="4">
    <source>
        <dbReference type="PIRSR" id="PIRSR640042-2"/>
    </source>
</evidence>
<dbReference type="SUPFAM" id="SSF88713">
    <property type="entry name" value="Glycoside hydrolase/deacetylase"/>
    <property type="match status" value="1"/>
</dbReference>
<dbReference type="GO" id="GO:0003844">
    <property type="term" value="F:1,4-alpha-glucan branching enzyme activity"/>
    <property type="evidence" value="ECO:0007669"/>
    <property type="project" value="UniProtKB-EC"/>
</dbReference>
<evidence type="ECO:0000256" key="3">
    <source>
        <dbReference type="PIRSR" id="PIRSR640042-1"/>
    </source>
</evidence>
<dbReference type="GO" id="GO:0005576">
    <property type="term" value="C:extracellular region"/>
    <property type="evidence" value="ECO:0007669"/>
    <property type="project" value="TreeGrafter"/>
</dbReference>
<feature type="active site" description="Nucleophile" evidence="3">
    <location>
        <position position="194"/>
    </location>
</feature>
<dbReference type="EC" id="2.4.1.18" evidence="8"/>
<sequence>MKSSPLGYLALVLHAHLPFVRHPEDEEVLEEDWLFEAITECYIPLLWMLEELYQAEIRCKLTLSLSPTLCAMLKDPLLIQRYKRYLLKRIELCSKEIERYATADPERWLLAKFYKERFQNAWKSFTEAYAEDMLGQFKKYQQQSLLELATSSATHGYLPLLKNPEQAVNAQIFVAIESFFDSFQTYPKGFWLPECGYYPGIEFFLQSAEIRWFVLEAHGLLFSEPRPFLGLFAPIYTPYGPAAFGRDSLSSKEVWSAQEGYPGDPVYREFYWDLGFESDLEYIRPYILPTGQRKFTGIKYYRITGKTEQKALYNPQKAQEKAKEHAENFIMKREEEIKKAAPLFPPYTKPILLCPFDCELFGHWWFEGPLFLKELIKKAHQSEILELTTPLEYLLRYPTQQICRPTYSSWGLEGYSKMWLNETNDFIYQHLHEAAYLLVELVRKYKNGNKPTVRSLKQAARELLLAQASDWPFLISKSTAKEYAYLRVITHLNRFSELSKGLSNKRLIKACLNTANIPTIFFQPLISIILVDIFSKRHRL</sequence>
<evidence type="ECO:0000259" key="7">
    <source>
        <dbReference type="Pfam" id="PF09210"/>
    </source>
</evidence>
<name>A0A516TNM8_9BACT</name>
<feature type="binding site" evidence="4">
    <location>
        <position position="246"/>
    </location>
    <ligand>
        <name>substrate</name>
    </ligand>
</feature>
<dbReference type="Gene3D" id="3.20.110.10">
    <property type="entry name" value="Glycoside hydrolase 38, N terminal domain"/>
    <property type="match status" value="1"/>
</dbReference>